<keyword evidence="2" id="KW-1185">Reference proteome</keyword>
<comment type="caution">
    <text evidence="1">The sequence shown here is derived from an EMBL/GenBank/DDBJ whole genome shotgun (WGS) entry which is preliminary data.</text>
</comment>
<evidence type="ECO:0008006" key="3">
    <source>
        <dbReference type="Google" id="ProtNLM"/>
    </source>
</evidence>
<accession>A0ABV9KF21</accession>
<name>A0ABV9KF21_9RHOB</name>
<dbReference type="EMBL" id="JBHSGI010000004">
    <property type="protein sequence ID" value="MFC4668191.1"/>
    <property type="molecule type" value="Genomic_DNA"/>
</dbReference>
<protein>
    <recommendedName>
        <fullName evidence="3">Haemolysin-type calcium binding-related domain-containing protein</fullName>
    </recommendedName>
</protein>
<gene>
    <name evidence="1" type="ORF">ACFO5X_06470</name>
</gene>
<sequence length="54" mass="5759">MRGPRSYLTGGDDTITLRDNTLDIVYDVAGDTYRTYATVYGGDGADTLNGGPAR</sequence>
<organism evidence="1 2">
    <name type="scientific">Seohaeicola nanhaiensis</name>
    <dbReference type="NCBI Taxonomy" id="1387282"/>
    <lineage>
        <taxon>Bacteria</taxon>
        <taxon>Pseudomonadati</taxon>
        <taxon>Pseudomonadota</taxon>
        <taxon>Alphaproteobacteria</taxon>
        <taxon>Rhodobacterales</taxon>
        <taxon>Roseobacteraceae</taxon>
        <taxon>Seohaeicola</taxon>
    </lineage>
</organism>
<dbReference type="RefSeq" id="WP_380716459.1">
    <property type="nucleotide sequence ID" value="NZ_JBHSGI010000004.1"/>
</dbReference>
<dbReference type="Proteomes" id="UP001595973">
    <property type="component" value="Unassembled WGS sequence"/>
</dbReference>
<evidence type="ECO:0000313" key="2">
    <source>
        <dbReference type="Proteomes" id="UP001595973"/>
    </source>
</evidence>
<evidence type="ECO:0000313" key="1">
    <source>
        <dbReference type="EMBL" id="MFC4668191.1"/>
    </source>
</evidence>
<proteinExistence type="predicted"/>
<reference evidence="2" key="1">
    <citation type="journal article" date="2019" name="Int. J. Syst. Evol. Microbiol.">
        <title>The Global Catalogue of Microorganisms (GCM) 10K type strain sequencing project: providing services to taxonomists for standard genome sequencing and annotation.</title>
        <authorList>
            <consortium name="The Broad Institute Genomics Platform"/>
            <consortium name="The Broad Institute Genome Sequencing Center for Infectious Disease"/>
            <person name="Wu L."/>
            <person name="Ma J."/>
        </authorList>
    </citation>
    <scope>NUCLEOTIDE SEQUENCE [LARGE SCALE GENOMIC DNA]</scope>
    <source>
        <strain evidence="2">CGMCC 4.7283</strain>
    </source>
</reference>